<sequence length="259" mass="29127">MSAKYSYLAWQVNTSSPAEKLVLLMLADGADEFGYTNVCLQTAGQLCALSTFGLADCLKCLVDQGFLDKVKVDYRDKKEIHVFKMLIEQEQATAHVEVQPTNSIPVYSTAPAPAPAPAPKFQPAPAPMQHMQQAPRPQGRGSMNSNTVSTHDLNEEEIPSWAERAFKFSGLTGDHSLVWKKFVLWYKAKANELMPLSRIESKLQYWLVNEKQNERQQQQKTSQYSGNAGQAQGNGYRQKLSPSERFRQQLIQKGKKPTF</sequence>
<feature type="compositionally biased region" description="Low complexity" evidence="1">
    <location>
        <begin position="127"/>
        <end position="138"/>
    </location>
</feature>
<name>A0A2N7PBU0_VIBSP</name>
<feature type="region of interest" description="Disordered" evidence="1">
    <location>
        <begin position="110"/>
        <end position="151"/>
    </location>
</feature>
<comment type="caution">
    <text evidence="2">The sequence shown here is derived from an EMBL/GenBank/DDBJ whole genome shotgun (WGS) entry which is preliminary data.</text>
</comment>
<dbReference type="Proteomes" id="UP000244080">
    <property type="component" value="Unassembled WGS sequence"/>
</dbReference>
<organism evidence="2 3">
    <name type="scientific">Vibrio splendidus</name>
    <dbReference type="NCBI Taxonomy" id="29497"/>
    <lineage>
        <taxon>Bacteria</taxon>
        <taxon>Pseudomonadati</taxon>
        <taxon>Pseudomonadota</taxon>
        <taxon>Gammaproteobacteria</taxon>
        <taxon>Vibrionales</taxon>
        <taxon>Vibrionaceae</taxon>
        <taxon>Vibrio</taxon>
    </lineage>
</organism>
<evidence type="ECO:0000313" key="2">
    <source>
        <dbReference type="EMBL" id="PTP16022.1"/>
    </source>
</evidence>
<dbReference type="RefSeq" id="WP_017083377.1">
    <property type="nucleotide sequence ID" value="NZ_CAWNTE010000111.1"/>
</dbReference>
<proteinExistence type="predicted"/>
<protein>
    <submittedName>
        <fullName evidence="2">Uncharacterized protein</fullName>
    </submittedName>
</protein>
<dbReference type="AlphaFoldDB" id="A0A2N7PBU0"/>
<feature type="compositionally biased region" description="Polar residues" evidence="1">
    <location>
        <begin position="221"/>
        <end position="235"/>
    </location>
</feature>
<feature type="compositionally biased region" description="Pro residues" evidence="1">
    <location>
        <begin position="112"/>
        <end position="126"/>
    </location>
</feature>
<evidence type="ECO:0000256" key="1">
    <source>
        <dbReference type="SAM" id="MobiDB-lite"/>
    </source>
</evidence>
<accession>A0A2N7PBU0</accession>
<reference evidence="2 3" key="1">
    <citation type="submission" date="2017-11" db="EMBL/GenBank/DDBJ databases">
        <title>Population delineation of vibrios coincides with oyster pathogenicity.</title>
        <authorList>
            <person name="Bruto M."/>
            <person name="Labreuche Y."/>
            <person name="James A."/>
            <person name="Piel D."/>
            <person name="Chenivesse S."/>
            <person name="Petton B."/>
            <person name="Polz M.F."/>
            <person name="Le Roux F."/>
        </authorList>
    </citation>
    <scope>NUCLEOTIDE SEQUENCE [LARGE SCALE GENOMIC DNA]</scope>
    <source>
        <strain evidence="2 3">1F_55</strain>
    </source>
</reference>
<feature type="region of interest" description="Disordered" evidence="1">
    <location>
        <begin position="214"/>
        <end position="259"/>
    </location>
</feature>
<evidence type="ECO:0000313" key="3">
    <source>
        <dbReference type="Proteomes" id="UP000244080"/>
    </source>
</evidence>
<feature type="compositionally biased region" description="Polar residues" evidence="1">
    <location>
        <begin position="141"/>
        <end position="151"/>
    </location>
</feature>
<gene>
    <name evidence="2" type="ORF">CWO36_19260</name>
</gene>
<dbReference type="EMBL" id="PIGA01000037">
    <property type="protein sequence ID" value="PTP16022.1"/>
    <property type="molecule type" value="Genomic_DNA"/>
</dbReference>